<dbReference type="EMBL" id="JAMKPW020000016">
    <property type="protein sequence ID" value="KAK8210129.1"/>
    <property type="molecule type" value="Genomic_DNA"/>
</dbReference>
<organism evidence="1 2">
    <name type="scientific">Zalaria obscura</name>
    <dbReference type="NCBI Taxonomy" id="2024903"/>
    <lineage>
        <taxon>Eukaryota</taxon>
        <taxon>Fungi</taxon>
        <taxon>Dikarya</taxon>
        <taxon>Ascomycota</taxon>
        <taxon>Pezizomycotina</taxon>
        <taxon>Dothideomycetes</taxon>
        <taxon>Dothideomycetidae</taxon>
        <taxon>Dothideales</taxon>
        <taxon>Zalariaceae</taxon>
        <taxon>Zalaria</taxon>
    </lineage>
</organism>
<keyword evidence="2" id="KW-1185">Reference proteome</keyword>
<accession>A0ACC3SEH2</accession>
<comment type="caution">
    <text evidence="1">The sequence shown here is derived from an EMBL/GenBank/DDBJ whole genome shotgun (WGS) entry which is preliminary data.</text>
</comment>
<dbReference type="Proteomes" id="UP001320706">
    <property type="component" value="Unassembled WGS sequence"/>
</dbReference>
<evidence type="ECO:0000313" key="1">
    <source>
        <dbReference type="EMBL" id="KAK8210129.1"/>
    </source>
</evidence>
<protein>
    <submittedName>
        <fullName evidence="1">Assembly of actin patch protein</fullName>
    </submittedName>
</protein>
<gene>
    <name evidence="1" type="primary">BBC1</name>
    <name evidence="1" type="ORF">M8818_003616</name>
</gene>
<proteinExistence type="predicted"/>
<name>A0ACC3SEH2_9PEZI</name>
<evidence type="ECO:0000313" key="2">
    <source>
        <dbReference type="Proteomes" id="UP001320706"/>
    </source>
</evidence>
<reference evidence="1" key="1">
    <citation type="submission" date="2024-02" db="EMBL/GenBank/DDBJ databases">
        <title>Metagenome Assembled Genome of Zalaria obscura JY119.</title>
        <authorList>
            <person name="Vighnesh L."/>
            <person name="Jagadeeshwari U."/>
            <person name="Venkata Ramana C."/>
            <person name="Sasikala C."/>
        </authorList>
    </citation>
    <scope>NUCLEOTIDE SEQUENCE</scope>
    <source>
        <strain evidence="1">JY119</strain>
    </source>
</reference>
<sequence length="1275" mass="138514">MAAPPFKVKAVYEYSSPHDDDLNFPNGQIITVTEEEDADWYVGEYMDASGSKQSGLFPKNFVEKYEPSVPSRPTRPTRPKEASPPPPAAPAEEPAPEPVQEPEPEPEEVLPPPVETHSQPPSAQIPPPSRDENVRSPPQAPQKASDPEPPAAPKPAPAPPASSSTKSPPPVSAKPTGNSFKDRIAAFNKPAAAPIAPFKPSQPPSGFIKKPFVAPPPSKNAYIPPPKIEPVQKVYRREEDPEIAERQAEDQAAAEKAGLVTSPQAGGADEEEDAPKPQSLKERIALLQKQQMEQAARRADTATKEKPKKPVKKRTESSERIPTAEGDADELERVRTSEHRERQSVDTARTHVRDHSVGAASREPTSPQAVTHEPEIFSDANDADQSAAGETTEDNEGTSEMEDSDERPVPHVARAPTAPVQEPDVGEEEDTTEGETEEEEIDEETRRRMELRERMAKMSGGMGMPGMFGMPMPGPVPQKKRSMKDKERKPDAEPEETPASPPQQRIPMIPIPGMQSMRSPESEDTQLAVEKEDELDNTITDERAADVVPDVEDVKPEPAPRAKQTEHEEPPRVSQGKYSYSITNPSPQGVDQLYHSRLGTLWRSDSDISAVRRSYFDCDGIAETVMIVRVLKRPVPPPPSADRGPAPPVPGDRPVPRPPPVDSRPVPPPPSQVPMSPSAGSESDDEMSVHVERLTGGMGASDASLSTRQAPPPVPTAQAVPSRPEGARSPQSAAAKRASYFGNDTTSPISPVTPASDRRASRVPPIPGSSPVVGSPPASARPPPPPPPAVPAVETRSLEGSTDEPEERESEYEGDYDTDIAPGVKHKDALKSHAREPSLDDSTTADETPVHTPLPSAPPPPIHRAVPPPPPPTQAPQTRASMDAPRAAPPPIPIRSATTPVEEEYDPYRYMEQSRAPPPLPPNAPAPPPMSREPEEIQEDSSDDMYSASPPKRSMDRPPPPPPNAQDRPVPPPPTQHAPPPGPPPAHAPPPSHPPPRQSLDVNRSVGGRRSMDQGRPSNDGHIAADVDLAEATQWWAQPNQPPPTFQGRNDVLVEIEESSTSKRGGKTTISKDVYVLFLDYSQTVITARFDARDPADCSLEQRHEPPPPRLRQDQLEECWQRFGRRIAEEASQRKDHVVGDGSPNALVLDLIKPLQGALLPVGTRAYGALVYANLANASVQQFDEIRAGDVITLRNAKLQGKHGTMHQKYAVDVGMGAGHVGVVVDWDGTKKKVRVWEQGREKGKVRLESFRLGDLRSGEVRVWRVVGRGWVGWE</sequence>